<dbReference type="PANTHER" id="PTHR32011">
    <property type="entry name" value="OS08G0472400 PROTEIN"/>
    <property type="match status" value="1"/>
</dbReference>
<keyword evidence="2" id="KW-1185">Reference proteome</keyword>
<protein>
    <submittedName>
        <fullName evidence="1">Uncharacterized protein</fullName>
    </submittedName>
</protein>
<dbReference type="EMBL" id="JBBWWQ010000004">
    <property type="protein sequence ID" value="KAK8948383.1"/>
    <property type="molecule type" value="Genomic_DNA"/>
</dbReference>
<organism evidence="1 2">
    <name type="scientific">Platanthera zijinensis</name>
    <dbReference type="NCBI Taxonomy" id="2320716"/>
    <lineage>
        <taxon>Eukaryota</taxon>
        <taxon>Viridiplantae</taxon>
        <taxon>Streptophyta</taxon>
        <taxon>Embryophyta</taxon>
        <taxon>Tracheophyta</taxon>
        <taxon>Spermatophyta</taxon>
        <taxon>Magnoliopsida</taxon>
        <taxon>Liliopsida</taxon>
        <taxon>Asparagales</taxon>
        <taxon>Orchidaceae</taxon>
        <taxon>Orchidoideae</taxon>
        <taxon>Orchideae</taxon>
        <taxon>Orchidinae</taxon>
        <taxon>Platanthera</taxon>
    </lineage>
</organism>
<sequence>MAESIARAGVTGGNQKRKKPLHSQKVCFSFAAYSESVIHHLRSRGVPITDGLSDAEFAAIESAHDFRFPPDLRSLLREGLPVGTGFPNWRSASTNHLRILLSLPISCLLHEISRPEGGFWPSAWGSRPESRAQSIAMARFLLSGAAKLVPVYRQFYIAASPNLAGNPLFHINGRNVRCCGFDLSDFIRRGELSLFPAAAQAWAATETRRVDVWSELAAGNDGESSGMDELMREMGWKLRGGGWGEAEVREMLVLRASDRCAEPTDGDRTVVKDRDGLMCHLQGLAQVLLRAGWSAEDVAYAMGVYS</sequence>
<evidence type="ECO:0000313" key="1">
    <source>
        <dbReference type="EMBL" id="KAK8948383.1"/>
    </source>
</evidence>
<dbReference type="Proteomes" id="UP001418222">
    <property type="component" value="Unassembled WGS sequence"/>
</dbReference>
<dbReference type="AlphaFoldDB" id="A0AAP0BQU7"/>
<accession>A0AAP0BQU7</accession>
<dbReference type="PANTHER" id="PTHR32011:SF6">
    <property type="entry name" value="KNR4_SMI1-LIKE DOMAIN-CONTAINING PROTEIN"/>
    <property type="match status" value="1"/>
</dbReference>
<proteinExistence type="predicted"/>
<gene>
    <name evidence="1" type="ORF">KSP39_PZI004974</name>
</gene>
<reference evidence="1 2" key="1">
    <citation type="journal article" date="2022" name="Nat. Plants">
        <title>Genomes of leafy and leafless Platanthera orchids illuminate the evolution of mycoheterotrophy.</title>
        <authorList>
            <person name="Li M.H."/>
            <person name="Liu K.W."/>
            <person name="Li Z."/>
            <person name="Lu H.C."/>
            <person name="Ye Q.L."/>
            <person name="Zhang D."/>
            <person name="Wang J.Y."/>
            <person name="Li Y.F."/>
            <person name="Zhong Z.M."/>
            <person name="Liu X."/>
            <person name="Yu X."/>
            <person name="Liu D.K."/>
            <person name="Tu X.D."/>
            <person name="Liu B."/>
            <person name="Hao Y."/>
            <person name="Liao X.Y."/>
            <person name="Jiang Y.T."/>
            <person name="Sun W.H."/>
            <person name="Chen J."/>
            <person name="Chen Y.Q."/>
            <person name="Ai Y."/>
            <person name="Zhai J.W."/>
            <person name="Wu S.S."/>
            <person name="Zhou Z."/>
            <person name="Hsiao Y.Y."/>
            <person name="Wu W.L."/>
            <person name="Chen Y.Y."/>
            <person name="Lin Y.F."/>
            <person name="Hsu J.L."/>
            <person name="Li C.Y."/>
            <person name="Wang Z.W."/>
            <person name="Zhao X."/>
            <person name="Zhong W.Y."/>
            <person name="Ma X.K."/>
            <person name="Ma L."/>
            <person name="Huang J."/>
            <person name="Chen G.Z."/>
            <person name="Huang M.Z."/>
            <person name="Huang L."/>
            <person name="Peng D.H."/>
            <person name="Luo Y.B."/>
            <person name="Zou S.Q."/>
            <person name="Chen S.P."/>
            <person name="Lan S."/>
            <person name="Tsai W.C."/>
            <person name="Van de Peer Y."/>
            <person name="Liu Z.J."/>
        </authorList>
    </citation>
    <scope>NUCLEOTIDE SEQUENCE [LARGE SCALE GENOMIC DNA]</scope>
    <source>
        <strain evidence="1">Lor287</strain>
    </source>
</reference>
<comment type="caution">
    <text evidence="1">The sequence shown here is derived from an EMBL/GenBank/DDBJ whole genome shotgun (WGS) entry which is preliminary data.</text>
</comment>
<evidence type="ECO:0000313" key="2">
    <source>
        <dbReference type="Proteomes" id="UP001418222"/>
    </source>
</evidence>
<name>A0AAP0BQU7_9ASPA</name>